<dbReference type="Pfam" id="PF00085">
    <property type="entry name" value="Thioredoxin"/>
    <property type="match status" value="1"/>
</dbReference>
<dbReference type="PROSITE" id="PS00194">
    <property type="entry name" value="THIOREDOXIN_1"/>
    <property type="match status" value="1"/>
</dbReference>
<keyword evidence="3" id="KW-1015">Disulfide bond</keyword>
<sequence length="296" mass="32805">MTEKITADSFDQLVSEASNVLLVDVWAPWCAPCRALLPLLEKVAATFSSELTLLTLNADDYPQLVERLAVRTLPTLLLIKQGNELDRLTGVQSESQLLGFITPYIAEPPSDLLLQAEACRQQGLDEEALRLWQVAIADDPGNNTARIALITALLEGGSDQAGVDEDIEQRLALALECLQQAPAECLRDPKLAQLQTRVRRAARLSEEARDWQQIAQRAQQGDLQAIELYSHWLAAGGRFDEAGEFLLQRLVQATDQAAQLVIRDELITLLDTMPDRAQANALRRRMFALTDPRGSE</sequence>
<dbReference type="CDD" id="cd02947">
    <property type="entry name" value="TRX_family"/>
    <property type="match status" value="1"/>
</dbReference>
<dbReference type="Proteomes" id="UP000714380">
    <property type="component" value="Unassembled WGS sequence"/>
</dbReference>
<dbReference type="PROSITE" id="PS51352">
    <property type="entry name" value="THIOREDOXIN_2"/>
    <property type="match status" value="1"/>
</dbReference>
<keyword evidence="2" id="KW-0249">Electron transport</keyword>
<dbReference type="Gene3D" id="3.40.30.10">
    <property type="entry name" value="Glutaredoxin"/>
    <property type="match status" value="1"/>
</dbReference>
<evidence type="ECO:0000259" key="5">
    <source>
        <dbReference type="PROSITE" id="PS51352"/>
    </source>
</evidence>
<gene>
    <name evidence="6" type="ORF">I9W95_03220</name>
</gene>
<keyword evidence="7" id="KW-1185">Reference proteome</keyword>
<dbReference type="PANTHER" id="PTHR45663:SF11">
    <property type="entry name" value="GEO12009P1"/>
    <property type="match status" value="1"/>
</dbReference>
<evidence type="ECO:0000256" key="3">
    <source>
        <dbReference type="ARBA" id="ARBA00023157"/>
    </source>
</evidence>
<evidence type="ECO:0000256" key="2">
    <source>
        <dbReference type="ARBA" id="ARBA00022982"/>
    </source>
</evidence>
<dbReference type="SUPFAM" id="SSF52833">
    <property type="entry name" value="Thioredoxin-like"/>
    <property type="match status" value="1"/>
</dbReference>
<dbReference type="InterPro" id="IPR017937">
    <property type="entry name" value="Thioredoxin_CS"/>
</dbReference>
<accession>A0ABS7ZPU4</accession>
<evidence type="ECO:0000313" key="7">
    <source>
        <dbReference type="Proteomes" id="UP000714380"/>
    </source>
</evidence>
<name>A0ABS7ZPU4_9GAMM</name>
<evidence type="ECO:0000256" key="4">
    <source>
        <dbReference type="ARBA" id="ARBA00023284"/>
    </source>
</evidence>
<dbReference type="PRINTS" id="PR00421">
    <property type="entry name" value="THIOREDOXIN"/>
</dbReference>
<protein>
    <recommendedName>
        <fullName evidence="5">Thioredoxin domain-containing protein</fullName>
    </recommendedName>
</protein>
<dbReference type="SUPFAM" id="SSF48452">
    <property type="entry name" value="TPR-like"/>
    <property type="match status" value="1"/>
</dbReference>
<dbReference type="PANTHER" id="PTHR45663">
    <property type="entry name" value="GEO12009P1"/>
    <property type="match status" value="1"/>
</dbReference>
<feature type="domain" description="Thioredoxin" evidence="5">
    <location>
        <begin position="1"/>
        <end position="106"/>
    </location>
</feature>
<reference evidence="6 7" key="1">
    <citation type="submission" date="2020-12" db="EMBL/GenBank/DDBJ databases">
        <title>Novel Thalassolituus-related marine hydrocarbonoclastic bacteria mediated algae-derived hydrocarbons mineralization in twilight zone of the northern South China Sea.</title>
        <authorList>
            <person name="Dong C."/>
        </authorList>
    </citation>
    <scope>NUCLEOTIDE SEQUENCE [LARGE SCALE GENOMIC DNA]</scope>
    <source>
        <strain evidence="6 7">IMCC1826</strain>
    </source>
</reference>
<dbReference type="Gene3D" id="1.25.40.10">
    <property type="entry name" value="Tetratricopeptide repeat domain"/>
    <property type="match status" value="1"/>
</dbReference>
<keyword evidence="4" id="KW-0676">Redox-active center</keyword>
<evidence type="ECO:0000313" key="6">
    <source>
        <dbReference type="EMBL" id="MCA6062610.1"/>
    </source>
</evidence>
<evidence type="ECO:0000256" key="1">
    <source>
        <dbReference type="ARBA" id="ARBA00022448"/>
    </source>
</evidence>
<dbReference type="InterPro" id="IPR013766">
    <property type="entry name" value="Thioredoxin_domain"/>
</dbReference>
<proteinExistence type="predicted"/>
<keyword evidence="1" id="KW-0813">Transport</keyword>
<dbReference type="InterPro" id="IPR036249">
    <property type="entry name" value="Thioredoxin-like_sf"/>
</dbReference>
<dbReference type="RefSeq" id="WP_225671792.1">
    <property type="nucleotide sequence ID" value="NZ_JAEDAH010000013.1"/>
</dbReference>
<dbReference type="EMBL" id="JAEDAH010000013">
    <property type="protein sequence ID" value="MCA6062610.1"/>
    <property type="molecule type" value="Genomic_DNA"/>
</dbReference>
<comment type="caution">
    <text evidence="6">The sequence shown here is derived from an EMBL/GenBank/DDBJ whole genome shotgun (WGS) entry which is preliminary data.</text>
</comment>
<organism evidence="6 7">
    <name type="scientific">Thalassolituus marinus</name>
    <dbReference type="NCBI Taxonomy" id="671053"/>
    <lineage>
        <taxon>Bacteria</taxon>
        <taxon>Pseudomonadati</taxon>
        <taxon>Pseudomonadota</taxon>
        <taxon>Gammaproteobacteria</taxon>
        <taxon>Oceanospirillales</taxon>
        <taxon>Oceanospirillaceae</taxon>
        <taxon>Thalassolituus</taxon>
    </lineage>
</organism>
<dbReference type="InterPro" id="IPR011990">
    <property type="entry name" value="TPR-like_helical_dom_sf"/>
</dbReference>